<dbReference type="Gene3D" id="1.25.40.10">
    <property type="entry name" value="Tetratricopeptide repeat domain"/>
    <property type="match status" value="1"/>
</dbReference>
<feature type="repeat" description="TPR" evidence="1">
    <location>
        <begin position="218"/>
        <end position="251"/>
    </location>
</feature>
<dbReference type="Proteomes" id="UP000186817">
    <property type="component" value="Unassembled WGS sequence"/>
</dbReference>
<accession>A0A1Q9DS85</accession>
<evidence type="ECO:0000256" key="2">
    <source>
        <dbReference type="SAM" id="SignalP"/>
    </source>
</evidence>
<keyword evidence="4" id="KW-1185">Reference proteome</keyword>
<dbReference type="AlphaFoldDB" id="A0A1Q9DS85"/>
<keyword evidence="1" id="KW-0802">TPR repeat</keyword>
<gene>
    <name evidence="3" type="ORF">AK812_SmicGene19561</name>
</gene>
<name>A0A1Q9DS85_SYMMI</name>
<sequence>MLRRSRWPILGMLVLAWCISQQGDPTTMVASPPLQKELEKARKTMAKAPRSVSECEASAGTFRAAVESRPEDALLRLQLADALNCVMRIKTNGNMLLISGTQDSQSNIKVWKEVGPEAWDNANRALAALPKNPQAASVYADAFQYMSSAHGILRQALTGGGREFLRNAQRMQAVGPDEEGGLGFIFEGCFYIAAPWPLRDLKRALGLMRRALAQKKCKRNYYYVGLANYHLQNYEEAIDYFAKSADAKPEFLSEFDFAAGLTQEAQHGIKLATDALRAGSSETD</sequence>
<dbReference type="InterPro" id="IPR019734">
    <property type="entry name" value="TPR_rpt"/>
</dbReference>
<feature type="signal peptide" evidence="2">
    <location>
        <begin position="1"/>
        <end position="23"/>
    </location>
</feature>
<dbReference type="EMBL" id="LSRX01000411">
    <property type="protein sequence ID" value="OLP98033.1"/>
    <property type="molecule type" value="Genomic_DNA"/>
</dbReference>
<organism evidence="3 4">
    <name type="scientific">Symbiodinium microadriaticum</name>
    <name type="common">Dinoflagellate</name>
    <name type="synonym">Zooxanthella microadriatica</name>
    <dbReference type="NCBI Taxonomy" id="2951"/>
    <lineage>
        <taxon>Eukaryota</taxon>
        <taxon>Sar</taxon>
        <taxon>Alveolata</taxon>
        <taxon>Dinophyceae</taxon>
        <taxon>Suessiales</taxon>
        <taxon>Symbiodiniaceae</taxon>
        <taxon>Symbiodinium</taxon>
    </lineage>
</organism>
<dbReference type="OMA" id="WEVEPRS"/>
<dbReference type="InterPro" id="IPR011990">
    <property type="entry name" value="TPR-like_helical_dom_sf"/>
</dbReference>
<protein>
    <submittedName>
        <fullName evidence="3">Uncharacterized protein</fullName>
    </submittedName>
</protein>
<proteinExistence type="predicted"/>
<dbReference type="SUPFAM" id="SSF48452">
    <property type="entry name" value="TPR-like"/>
    <property type="match status" value="1"/>
</dbReference>
<evidence type="ECO:0000313" key="4">
    <source>
        <dbReference type="Proteomes" id="UP000186817"/>
    </source>
</evidence>
<reference evidence="3 4" key="1">
    <citation type="submission" date="2016-02" db="EMBL/GenBank/DDBJ databases">
        <title>Genome analysis of coral dinoflagellate symbionts highlights evolutionary adaptations to a symbiotic lifestyle.</title>
        <authorList>
            <person name="Aranda M."/>
            <person name="Li Y."/>
            <person name="Liew Y.J."/>
            <person name="Baumgarten S."/>
            <person name="Simakov O."/>
            <person name="Wilson M."/>
            <person name="Piel J."/>
            <person name="Ashoor H."/>
            <person name="Bougouffa S."/>
            <person name="Bajic V.B."/>
            <person name="Ryu T."/>
            <person name="Ravasi T."/>
            <person name="Bayer T."/>
            <person name="Micklem G."/>
            <person name="Kim H."/>
            <person name="Bhak J."/>
            <person name="Lajeunesse T.C."/>
            <person name="Voolstra C.R."/>
        </authorList>
    </citation>
    <scope>NUCLEOTIDE SEQUENCE [LARGE SCALE GENOMIC DNA]</scope>
    <source>
        <strain evidence="3 4">CCMP2467</strain>
    </source>
</reference>
<feature type="chain" id="PRO_5012751156" evidence="2">
    <location>
        <begin position="24"/>
        <end position="284"/>
    </location>
</feature>
<dbReference type="OrthoDB" id="430408at2759"/>
<dbReference type="PROSITE" id="PS50005">
    <property type="entry name" value="TPR"/>
    <property type="match status" value="1"/>
</dbReference>
<evidence type="ECO:0000313" key="3">
    <source>
        <dbReference type="EMBL" id="OLP98033.1"/>
    </source>
</evidence>
<keyword evidence="2" id="KW-0732">Signal</keyword>
<comment type="caution">
    <text evidence="3">The sequence shown here is derived from an EMBL/GenBank/DDBJ whole genome shotgun (WGS) entry which is preliminary data.</text>
</comment>
<evidence type="ECO:0000256" key="1">
    <source>
        <dbReference type="PROSITE-ProRule" id="PRU00339"/>
    </source>
</evidence>